<dbReference type="PANTHER" id="PTHR40375:SF2">
    <property type="entry name" value="SPORULATION-SPECIFIC PROTEIN 22"/>
    <property type="match status" value="1"/>
</dbReference>
<dbReference type="GO" id="GO:0000712">
    <property type="term" value="P:resolution of meiotic recombination intermediates"/>
    <property type="evidence" value="ECO:0007669"/>
    <property type="project" value="EnsemblPlants"/>
</dbReference>
<dbReference type="InterPro" id="IPR039057">
    <property type="entry name" value="Spo22/ZIP4"/>
</dbReference>
<dbReference type="GO" id="GO:0007140">
    <property type="term" value="P:male meiotic nuclear division"/>
    <property type="evidence" value="ECO:0007669"/>
    <property type="project" value="EnsemblPlants"/>
</dbReference>
<dbReference type="Pfam" id="PF08631">
    <property type="entry name" value="SPO22"/>
    <property type="match status" value="1"/>
</dbReference>
<dbReference type="InterPro" id="IPR019734">
    <property type="entry name" value="TPR_rpt"/>
</dbReference>
<feature type="repeat" description="TPR" evidence="3">
    <location>
        <begin position="239"/>
        <end position="272"/>
    </location>
</feature>
<evidence type="ECO:0000256" key="3">
    <source>
        <dbReference type="PROSITE-ProRule" id="PRU00339"/>
    </source>
</evidence>
<evidence type="ECO:0000313" key="5">
    <source>
        <dbReference type="Proteomes" id="UP000594263"/>
    </source>
</evidence>
<dbReference type="InterPro" id="IPR013940">
    <property type="entry name" value="Spo22/ZIP4/TEX11"/>
</dbReference>
<name>A0A7N0UAY3_KALFE</name>
<dbReference type="PROSITE" id="PS50005">
    <property type="entry name" value="TPR"/>
    <property type="match status" value="1"/>
</dbReference>
<dbReference type="GO" id="GO:0090173">
    <property type="term" value="P:regulation of synaptonemal complex assembly"/>
    <property type="evidence" value="ECO:0007669"/>
    <property type="project" value="InterPro"/>
</dbReference>
<keyword evidence="1" id="KW-0469">Meiosis</keyword>
<evidence type="ECO:0000313" key="4">
    <source>
        <dbReference type="EnsemblPlants" id="Kaladp0059s0141.1.v1.1"/>
    </source>
</evidence>
<dbReference type="GO" id="GO:0007143">
    <property type="term" value="P:female meiotic nuclear division"/>
    <property type="evidence" value="ECO:0007669"/>
    <property type="project" value="EnsemblPlants"/>
</dbReference>
<reference evidence="4" key="1">
    <citation type="submission" date="2021-01" db="UniProtKB">
        <authorList>
            <consortium name="EnsemblPlants"/>
        </authorList>
    </citation>
    <scope>IDENTIFICATION</scope>
</reference>
<dbReference type="OMA" id="WEISDRT"/>
<keyword evidence="3" id="KW-0802">TPR repeat</keyword>
<evidence type="ECO:0000256" key="2">
    <source>
        <dbReference type="ARBA" id="ARBA00031845"/>
    </source>
</evidence>
<dbReference type="Gramene" id="Kaladp0059s0141.1.v1.1">
    <property type="protein sequence ID" value="Kaladp0059s0141.1.v1.1"/>
    <property type="gene ID" value="Kaladp0059s0141.v1.1"/>
</dbReference>
<dbReference type="PANTHER" id="PTHR40375">
    <property type="entry name" value="SPORULATION-SPECIFIC PROTEIN 22"/>
    <property type="match status" value="1"/>
</dbReference>
<evidence type="ECO:0000256" key="1">
    <source>
        <dbReference type="ARBA" id="ARBA00023254"/>
    </source>
</evidence>
<dbReference type="Proteomes" id="UP000594263">
    <property type="component" value="Unplaced"/>
</dbReference>
<dbReference type="EnsemblPlants" id="Kaladp0059s0141.1.v1.1">
    <property type="protein sequence ID" value="Kaladp0059s0141.1.v1.1"/>
    <property type="gene ID" value="Kaladp0059s0141.v1.1"/>
</dbReference>
<dbReference type="InterPro" id="IPR011990">
    <property type="entry name" value="TPR-like_helical_dom_sf"/>
</dbReference>
<protein>
    <recommendedName>
        <fullName evidence="2">Protein ZIP4 homolog</fullName>
    </recommendedName>
</protein>
<dbReference type="SUPFAM" id="SSF48452">
    <property type="entry name" value="TPR-like"/>
    <property type="match status" value="1"/>
</dbReference>
<organism evidence="4 5">
    <name type="scientific">Kalanchoe fedtschenkoi</name>
    <name type="common">Lavender scallops</name>
    <name type="synonym">South American air plant</name>
    <dbReference type="NCBI Taxonomy" id="63787"/>
    <lineage>
        <taxon>Eukaryota</taxon>
        <taxon>Viridiplantae</taxon>
        <taxon>Streptophyta</taxon>
        <taxon>Embryophyta</taxon>
        <taxon>Tracheophyta</taxon>
        <taxon>Spermatophyta</taxon>
        <taxon>Magnoliopsida</taxon>
        <taxon>eudicotyledons</taxon>
        <taxon>Gunneridae</taxon>
        <taxon>Pentapetalae</taxon>
        <taxon>Saxifragales</taxon>
        <taxon>Crassulaceae</taxon>
        <taxon>Kalanchoe</taxon>
    </lineage>
</organism>
<sequence length="700" mass="77073">MRIREVPSPSADSQTQLLLSQIESSIHQAENLSSSESAVAAESLASDLRIRLTHLANLAPFPASLQLHLWKLSYRLWNACAWLGLGRYEEAEKELKAMVANKGIPEGIWVSAVEAYFEAAGAAGAQTLKDVFLGLLVRCQVSAAFAVRVVHRIIGDHASSSLEGSDVRAKIVAELVSEERVAALFAGDSAAKQRTTLHSLLWNCAADHFRSKKYKISAEMFEKSMLFVPYDTENRSLRAKSYRVLCLCHLALSQLDQAQEYIDEAEKLEPNIICAFLKFKVYLQKKDYERAKNQTTAMATCIDFTPDFLSLSAHEAIACHAISVAVASLSNLLELYSSGKPMATPEVVVIRTIVTILTQSDEQEPSILKFMKHAHMKMSMLGAECFFGKGETGRRERNWFAATSWNIGGKTGKEGNYELCAEFLMLASEFYGVMSNDQEEEDSSMVCKSLILTVSAMLATETQRNCTLSAPDVEKAGELLVRAGKILPSVSSGSGSRLGDGLGTTVEANITFMYTFSAYHIYGRLNDASSLQNLIERFASSSVCSPDYLLQIGLSASQGPQTNYDIASFALNKCLSGFLSSNSPDYPKVALILRKLITMSSTYKGETDDDAVYNIYKQASQIMVGLMEGEYPSEEGKWLAMTAWNRAALPVRLGQFDLAKKWMNMGLELANKVSGMGTYRSCMEDFLASFNQKLNNQEAA</sequence>
<proteinExistence type="predicted"/>
<keyword evidence="5" id="KW-1185">Reference proteome</keyword>
<dbReference type="AlphaFoldDB" id="A0A7N0UAY3"/>
<accession>A0A7N0UAY3</accession>
<dbReference type="Gene3D" id="1.25.40.10">
    <property type="entry name" value="Tetratricopeptide repeat domain"/>
    <property type="match status" value="1"/>
</dbReference>